<accession>A0ACA9NRM6</accession>
<proteinExistence type="predicted"/>
<dbReference type="Proteomes" id="UP000789702">
    <property type="component" value="Unassembled WGS sequence"/>
</dbReference>
<reference evidence="1" key="1">
    <citation type="submission" date="2021-06" db="EMBL/GenBank/DDBJ databases">
        <authorList>
            <person name="Kallberg Y."/>
            <person name="Tangrot J."/>
            <person name="Rosling A."/>
        </authorList>
    </citation>
    <scope>NUCLEOTIDE SEQUENCE</scope>
    <source>
        <strain evidence="1">IL203A</strain>
    </source>
</reference>
<organism evidence="1 2">
    <name type="scientific">Dentiscutata heterogama</name>
    <dbReference type="NCBI Taxonomy" id="1316150"/>
    <lineage>
        <taxon>Eukaryota</taxon>
        <taxon>Fungi</taxon>
        <taxon>Fungi incertae sedis</taxon>
        <taxon>Mucoromycota</taxon>
        <taxon>Glomeromycotina</taxon>
        <taxon>Glomeromycetes</taxon>
        <taxon>Diversisporales</taxon>
        <taxon>Gigasporaceae</taxon>
        <taxon>Dentiscutata</taxon>
    </lineage>
</organism>
<comment type="caution">
    <text evidence="1">The sequence shown here is derived from an EMBL/GenBank/DDBJ whole genome shotgun (WGS) entry which is preliminary data.</text>
</comment>
<evidence type="ECO:0000313" key="1">
    <source>
        <dbReference type="EMBL" id="CAG8668242.1"/>
    </source>
</evidence>
<gene>
    <name evidence="1" type="ORF">DHETER_LOCUS10063</name>
</gene>
<sequence>MSNNEKLILELDEIKIQNNEIMLENKNLHEEVDRLRENGDELATDISKLQNELSFYLKQHDENTTLNQIQKDDLTNNNNTLSSQLEQLQIKLDSITQHRDEILNKNDTLTSQLGRVQDELNQVINQQKDKDNSLISDLTKELNQMKEQCRTLNEQHKELQRQNHDIASEQKRLQTENERLQTELERMKVDSNNIVHQRDEFKLQNESIISEITVLKQQLEAVSHNKEMSVTEANTSQQTNEEFDTVRQKRDELSTENVALQAEVGRLRDLLDNLIVELERSRKGSNDLMQQRDGFKSLNEALMSELSRIKHELDIEVRENYSPTAENINPHIPSARSSTYPVSAPLTQSQQSHLQNYYSPSVATQRNLPQQLITPQPLANTPNGTSEYVNESSEDPKVYKSPQMSSTVSLPASPSQISVASNRTFTNGYSEKNIRRASMYNPSKPLPSLPTNGQGQRPKSFAFSLSNRKSLILPDKTDKITSSQSKIPKQIPMCQQCLKKHCKKKFPKGYSKFCSSTCKSAAQK</sequence>
<evidence type="ECO:0000313" key="2">
    <source>
        <dbReference type="Proteomes" id="UP000789702"/>
    </source>
</evidence>
<dbReference type="EMBL" id="CAJVPU010018832">
    <property type="protein sequence ID" value="CAG8668242.1"/>
    <property type="molecule type" value="Genomic_DNA"/>
</dbReference>
<keyword evidence="2" id="KW-1185">Reference proteome</keyword>
<name>A0ACA9NRM6_9GLOM</name>
<protein>
    <submittedName>
        <fullName evidence="1">16111_t:CDS:1</fullName>
    </submittedName>
</protein>
<feature type="non-terminal residue" evidence="1">
    <location>
        <position position="524"/>
    </location>
</feature>